<dbReference type="Gene3D" id="3.10.310.30">
    <property type="match status" value="1"/>
</dbReference>
<accession>K1UMC0</accession>
<proteinExistence type="predicted"/>
<name>K1UMC0_9ZZZZ</name>
<dbReference type="AlphaFoldDB" id="K1UMC0"/>
<keyword evidence="1" id="KW-0378">Hydrolase</keyword>
<organism evidence="1">
    <name type="scientific">human gut metagenome</name>
    <dbReference type="NCBI Taxonomy" id="408170"/>
    <lineage>
        <taxon>unclassified sequences</taxon>
        <taxon>metagenomes</taxon>
        <taxon>organismal metagenomes</taxon>
    </lineage>
</organism>
<sequence length="164" mass="19237">TVIRFIDDNDVWRHEIDETKYFTLAFQMEADKNPYNELWHLLIYGSDARVYEYVNKGKILWSYQEGINEKMLRNAFEYEIDGHKCLCLNTPYGNSRVFNDKFDEYPMVCKFSYTGLHTWRYTFYSSEKHPDSVDVSVIAKKLGGGGHRSAAGVTLSYNLFEHNS</sequence>
<dbReference type="GO" id="GO:0016787">
    <property type="term" value="F:hydrolase activity"/>
    <property type="evidence" value="ECO:0007669"/>
    <property type="project" value="UniProtKB-KW"/>
</dbReference>
<protein>
    <submittedName>
        <fullName evidence="1">Phosphohydrolase</fullName>
    </submittedName>
</protein>
<comment type="caution">
    <text evidence="1">The sequence shown here is derived from an EMBL/GenBank/DDBJ whole genome shotgun (WGS) entry which is preliminary data.</text>
</comment>
<evidence type="ECO:0000313" key="1">
    <source>
        <dbReference type="EMBL" id="EKC72681.1"/>
    </source>
</evidence>
<reference evidence="1" key="1">
    <citation type="journal article" date="2013" name="Environ. Microbiol.">
        <title>Microbiota from the distal guts of lean and obese adolescents exhibit partial functional redundancy besides clear differences in community structure.</title>
        <authorList>
            <person name="Ferrer M."/>
            <person name="Ruiz A."/>
            <person name="Lanza F."/>
            <person name="Haange S.B."/>
            <person name="Oberbach A."/>
            <person name="Till H."/>
            <person name="Bargiela R."/>
            <person name="Campoy C."/>
            <person name="Segura M.T."/>
            <person name="Richter M."/>
            <person name="von Bergen M."/>
            <person name="Seifert J."/>
            <person name="Suarez A."/>
        </authorList>
    </citation>
    <scope>NUCLEOTIDE SEQUENCE</scope>
</reference>
<feature type="non-terminal residue" evidence="1">
    <location>
        <position position="1"/>
    </location>
</feature>
<dbReference type="InterPro" id="IPR038763">
    <property type="entry name" value="DHH_sf"/>
</dbReference>
<dbReference type="SUPFAM" id="SSF64182">
    <property type="entry name" value="DHH phosphoesterases"/>
    <property type="match status" value="1"/>
</dbReference>
<dbReference type="EMBL" id="AJWY01004333">
    <property type="protein sequence ID" value="EKC72681.1"/>
    <property type="molecule type" value="Genomic_DNA"/>
</dbReference>
<gene>
    <name evidence="1" type="ORF">LEA_06615</name>
</gene>